<evidence type="ECO:0000313" key="11">
    <source>
        <dbReference type="EMBL" id="MFD2115549.1"/>
    </source>
</evidence>
<keyword evidence="12" id="KW-1185">Reference proteome</keyword>
<dbReference type="CDD" id="cd17536">
    <property type="entry name" value="REC_YesN-like"/>
    <property type="match status" value="1"/>
</dbReference>
<dbReference type="Pfam" id="PF12833">
    <property type="entry name" value="HTH_18"/>
    <property type="match status" value="1"/>
</dbReference>
<evidence type="ECO:0000259" key="9">
    <source>
        <dbReference type="PROSITE" id="PS01124"/>
    </source>
</evidence>
<dbReference type="Gene3D" id="3.40.50.2300">
    <property type="match status" value="1"/>
</dbReference>
<dbReference type="PANTHER" id="PTHR42713">
    <property type="entry name" value="HISTIDINE KINASE-RELATED"/>
    <property type="match status" value="1"/>
</dbReference>
<dbReference type="EMBL" id="JBHUHO010000020">
    <property type="protein sequence ID" value="MFD2115549.1"/>
    <property type="molecule type" value="Genomic_DNA"/>
</dbReference>
<dbReference type="InterPro" id="IPR001789">
    <property type="entry name" value="Sig_transdc_resp-reg_receiver"/>
</dbReference>
<name>A0ABW4YJD6_9BACL</name>
<dbReference type="SUPFAM" id="SSF46689">
    <property type="entry name" value="Homeodomain-like"/>
    <property type="match status" value="2"/>
</dbReference>
<keyword evidence="7" id="KW-0804">Transcription</keyword>
<dbReference type="PROSITE" id="PS50110">
    <property type="entry name" value="RESPONSE_REGULATORY"/>
    <property type="match status" value="1"/>
</dbReference>
<dbReference type="PROSITE" id="PS01124">
    <property type="entry name" value="HTH_ARAC_FAMILY_2"/>
    <property type="match status" value="1"/>
</dbReference>
<feature type="domain" description="Response regulatory" evidence="10">
    <location>
        <begin position="3"/>
        <end position="120"/>
    </location>
</feature>
<evidence type="ECO:0000256" key="3">
    <source>
        <dbReference type="ARBA" id="ARBA00022553"/>
    </source>
</evidence>
<dbReference type="PRINTS" id="PR00032">
    <property type="entry name" value="HTHARAC"/>
</dbReference>
<dbReference type="Pfam" id="PF00072">
    <property type="entry name" value="Response_reg"/>
    <property type="match status" value="1"/>
</dbReference>
<dbReference type="InterPro" id="IPR051552">
    <property type="entry name" value="HptR"/>
</dbReference>
<keyword evidence="2" id="KW-0963">Cytoplasm</keyword>
<dbReference type="RefSeq" id="WP_377770811.1">
    <property type="nucleotide sequence ID" value="NZ_JBHUHO010000020.1"/>
</dbReference>
<keyword evidence="4" id="KW-0902">Two-component regulatory system</keyword>
<dbReference type="SMART" id="SM00342">
    <property type="entry name" value="HTH_ARAC"/>
    <property type="match status" value="1"/>
</dbReference>
<proteinExistence type="predicted"/>
<evidence type="ECO:0000256" key="5">
    <source>
        <dbReference type="ARBA" id="ARBA00023015"/>
    </source>
</evidence>
<dbReference type="InterPro" id="IPR011006">
    <property type="entry name" value="CheY-like_superfamily"/>
</dbReference>
<comment type="caution">
    <text evidence="11">The sequence shown here is derived from an EMBL/GenBank/DDBJ whole genome shotgun (WGS) entry which is preliminary data.</text>
</comment>
<sequence>MISALIVDDEKHVREAIELLIDWESYQITKLFFAPEGATAIEIIKQEQPDLIFTDMLMPMMDGSELLEWIQIHHPASKTIVISGHDDFGYMRHAIKYGGMDYILKPIDEAELNEAVQKAVASIHEERQLLQQQQQQSIQINQLKPMYRDKILSSLLDDGQLYATFAAELEKEIALSPSTAWMQVACLSLDTVPQLFKDRFASNLDLLIFSLANIANELLGRDPSGYAFRNTNKPEQLVFLIWHDLTYAEQLITAVNHAFFATYGVRFNFGLGLPQPFPLKLPQAWQEANAALQQHNLLDTQTTIHHYDAQQSTFTGLHFSKYQHPLRLAVQSNNKQQLANTIADWFQQLQQLTCITKDQLELWTHEFTVFCTSCHTQPTQQPAVTMSSFVVPLHADGHLSLAMWQQRLTQYLYSFAEQLSNVQTPMNMAEQIASYIADHYQQDISLQQIAEHFSLSKEYVSRKFKQDTTENISDYIARIRIDHAKQLLTNPNLKIIQIADMIGYNDEKYFSKVFKKMVGISPNEYRRKLE</sequence>
<dbReference type="InterPro" id="IPR020449">
    <property type="entry name" value="Tscrpt_reg_AraC-type_HTH"/>
</dbReference>
<evidence type="ECO:0000256" key="6">
    <source>
        <dbReference type="ARBA" id="ARBA00023125"/>
    </source>
</evidence>
<feature type="modified residue" description="4-aspartylphosphate" evidence="8">
    <location>
        <position position="55"/>
    </location>
</feature>
<evidence type="ECO:0000256" key="7">
    <source>
        <dbReference type="ARBA" id="ARBA00023163"/>
    </source>
</evidence>
<evidence type="ECO:0000313" key="12">
    <source>
        <dbReference type="Proteomes" id="UP001597362"/>
    </source>
</evidence>
<keyword evidence="5" id="KW-0805">Transcription regulation</keyword>
<keyword evidence="6" id="KW-0238">DNA-binding</keyword>
<evidence type="ECO:0000256" key="2">
    <source>
        <dbReference type="ARBA" id="ARBA00022490"/>
    </source>
</evidence>
<evidence type="ECO:0000256" key="4">
    <source>
        <dbReference type="ARBA" id="ARBA00023012"/>
    </source>
</evidence>
<dbReference type="PANTHER" id="PTHR42713:SF3">
    <property type="entry name" value="TRANSCRIPTIONAL REGULATORY PROTEIN HPTR"/>
    <property type="match status" value="1"/>
</dbReference>
<dbReference type="SUPFAM" id="SSF52172">
    <property type="entry name" value="CheY-like"/>
    <property type="match status" value="1"/>
</dbReference>
<keyword evidence="3 8" id="KW-0597">Phosphoprotein</keyword>
<dbReference type="InterPro" id="IPR009057">
    <property type="entry name" value="Homeodomain-like_sf"/>
</dbReference>
<feature type="domain" description="HTH araC/xylS-type" evidence="9">
    <location>
        <begin position="430"/>
        <end position="528"/>
    </location>
</feature>
<organism evidence="11 12">
    <name type="scientific">Paenibacillus yanchengensis</name>
    <dbReference type="NCBI Taxonomy" id="2035833"/>
    <lineage>
        <taxon>Bacteria</taxon>
        <taxon>Bacillati</taxon>
        <taxon>Bacillota</taxon>
        <taxon>Bacilli</taxon>
        <taxon>Bacillales</taxon>
        <taxon>Paenibacillaceae</taxon>
        <taxon>Paenibacillus</taxon>
    </lineage>
</organism>
<dbReference type="PROSITE" id="PS00041">
    <property type="entry name" value="HTH_ARAC_FAMILY_1"/>
    <property type="match status" value="1"/>
</dbReference>
<comment type="subcellular location">
    <subcellularLocation>
        <location evidence="1">Cytoplasm</location>
    </subcellularLocation>
</comment>
<evidence type="ECO:0000256" key="8">
    <source>
        <dbReference type="PROSITE-ProRule" id="PRU00169"/>
    </source>
</evidence>
<evidence type="ECO:0000259" key="10">
    <source>
        <dbReference type="PROSITE" id="PS50110"/>
    </source>
</evidence>
<dbReference type="InterPro" id="IPR018060">
    <property type="entry name" value="HTH_AraC"/>
</dbReference>
<reference evidence="12" key="1">
    <citation type="journal article" date="2019" name="Int. J. Syst. Evol. Microbiol.">
        <title>The Global Catalogue of Microorganisms (GCM) 10K type strain sequencing project: providing services to taxonomists for standard genome sequencing and annotation.</title>
        <authorList>
            <consortium name="The Broad Institute Genomics Platform"/>
            <consortium name="The Broad Institute Genome Sequencing Center for Infectious Disease"/>
            <person name="Wu L."/>
            <person name="Ma J."/>
        </authorList>
    </citation>
    <scope>NUCLEOTIDE SEQUENCE [LARGE SCALE GENOMIC DNA]</scope>
    <source>
        <strain evidence="12">GH52</strain>
    </source>
</reference>
<accession>A0ABW4YJD6</accession>
<evidence type="ECO:0000256" key="1">
    <source>
        <dbReference type="ARBA" id="ARBA00004496"/>
    </source>
</evidence>
<protein>
    <submittedName>
        <fullName evidence="11">Response regulator</fullName>
    </submittedName>
</protein>
<dbReference type="Proteomes" id="UP001597362">
    <property type="component" value="Unassembled WGS sequence"/>
</dbReference>
<dbReference type="InterPro" id="IPR018062">
    <property type="entry name" value="HTH_AraC-typ_CS"/>
</dbReference>
<dbReference type="SMART" id="SM00448">
    <property type="entry name" value="REC"/>
    <property type="match status" value="1"/>
</dbReference>
<gene>
    <name evidence="11" type="ORF">ACFSJH_07370</name>
</gene>
<dbReference type="Gene3D" id="1.10.10.60">
    <property type="entry name" value="Homeodomain-like"/>
    <property type="match status" value="2"/>
</dbReference>